<name>A0A1I3KHK3_9HYPH</name>
<dbReference type="AlphaFoldDB" id="A0A1I3KHK3"/>
<reference evidence="2" key="1">
    <citation type="submission" date="2016-10" db="EMBL/GenBank/DDBJ databases">
        <authorList>
            <person name="Varghese N."/>
            <person name="Submissions S."/>
        </authorList>
    </citation>
    <scope>NUCLEOTIDE SEQUENCE [LARGE SCALE GENOMIC DNA]</scope>
    <source>
        <strain evidence="2">DSM 21857</strain>
    </source>
</reference>
<evidence type="ECO:0000313" key="1">
    <source>
        <dbReference type="EMBL" id="SFI71956.1"/>
    </source>
</evidence>
<dbReference type="Proteomes" id="UP000242763">
    <property type="component" value="Unassembled WGS sequence"/>
</dbReference>
<organism evidence="1 2">
    <name type="scientific">Aquamicrobium aerolatum DSM 21857</name>
    <dbReference type="NCBI Taxonomy" id="1121003"/>
    <lineage>
        <taxon>Bacteria</taxon>
        <taxon>Pseudomonadati</taxon>
        <taxon>Pseudomonadota</taxon>
        <taxon>Alphaproteobacteria</taxon>
        <taxon>Hyphomicrobiales</taxon>
        <taxon>Phyllobacteriaceae</taxon>
        <taxon>Aerobium</taxon>
    </lineage>
</organism>
<sequence length="45" mass="5075">MGKRGDLRRLAFQSLSRFSEKLQLLRFSAAQSDKNCPDDDQKGGC</sequence>
<gene>
    <name evidence="1" type="ORF">SAMN03080618_01202</name>
</gene>
<keyword evidence="2" id="KW-1185">Reference proteome</keyword>
<proteinExistence type="predicted"/>
<accession>A0A1I3KHK3</accession>
<dbReference type="STRING" id="1121003.SAMN03080618_01202"/>
<evidence type="ECO:0000313" key="2">
    <source>
        <dbReference type="Proteomes" id="UP000242763"/>
    </source>
</evidence>
<protein>
    <submittedName>
        <fullName evidence="1">Uncharacterized protein</fullName>
    </submittedName>
</protein>
<dbReference type="EMBL" id="FORF01000005">
    <property type="protein sequence ID" value="SFI71956.1"/>
    <property type="molecule type" value="Genomic_DNA"/>
</dbReference>